<protein>
    <submittedName>
        <fullName evidence="1">Uncharacterized protein</fullName>
    </submittedName>
</protein>
<evidence type="ECO:0000313" key="1">
    <source>
        <dbReference type="EMBL" id="KKU89861.1"/>
    </source>
</evidence>
<evidence type="ECO:0000313" key="2">
    <source>
        <dbReference type="Proteomes" id="UP000033882"/>
    </source>
</evidence>
<name>A0A0G1U6X0_9BACT</name>
<proteinExistence type="predicted"/>
<dbReference type="EMBL" id="LCPB01000008">
    <property type="protein sequence ID" value="KKU89861.1"/>
    <property type="molecule type" value="Genomic_DNA"/>
</dbReference>
<reference evidence="1 2" key="1">
    <citation type="journal article" date="2015" name="Nature">
        <title>rRNA introns, odd ribosomes, and small enigmatic genomes across a large radiation of phyla.</title>
        <authorList>
            <person name="Brown C.T."/>
            <person name="Hug L.A."/>
            <person name="Thomas B.C."/>
            <person name="Sharon I."/>
            <person name="Castelle C.J."/>
            <person name="Singh A."/>
            <person name="Wilkins M.J."/>
            <person name="Williams K.H."/>
            <person name="Banfield J.F."/>
        </authorList>
    </citation>
    <scope>NUCLEOTIDE SEQUENCE [LARGE SCALE GENOMIC DNA]</scope>
</reference>
<comment type="caution">
    <text evidence="1">The sequence shown here is derived from an EMBL/GenBank/DDBJ whole genome shotgun (WGS) entry which is preliminary data.</text>
</comment>
<sequence length="83" mass="9530">MRKIEIQGQDSSLDYSCSNCHKVHNFKLPDEEGVPKLCDVCARAEEARIEVALYKSFTQEQKDLFTRVSAIREYIQAYAILST</sequence>
<dbReference type="AlphaFoldDB" id="A0A0G1U6X0"/>
<accession>A0A0G1U6X0</accession>
<organism evidence="1 2">
    <name type="scientific">Candidatus Wolfebacteria bacterium GW2011_GWA2_47_9b</name>
    <dbReference type="NCBI Taxonomy" id="1619005"/>
    <lineage>
        <taxon>Bacteria</taxon>
        <taxon>Candidatus Wolfeibacteriota</taxon>
    </lineage>
</organism>
<dbReference type="Proteomes" id="UP000033882">
    <property type="component" value="Unassembled WGS sequence"/>
</dbReference>
<gene>
    <name evidence="1" type="ORF">UY19_C0008G0015</name>
</gene>